<dbReference type="EMBL" id="KV442017">
    <property type="protein sequence ID" value="OAQ34356.1"/>
    <property type="molecule type" value="Genomic_DNA"/>
</dbReference>
<name>A0A197KCD8_9FUNG</name>
<organism evidence="1 2">
    <name type="scientific">Linnemannia elongata AG-77</name>
    <dbReference type="NCBI Taxonomy" id="1314771"/>
    <lineage>
        <taxon>Eukaryota</taxon>
        <taxon>Fungi</taxon>
        <taxon>Fungi incertae sedis</taxon>
        <taxon>Mucoromycota</taxon>
        <taxon>Mortierellomycotina</taxon>
        <taxon>Mortierellomycetes</taxon>
        <taxon>Mortierellales</taxon>
        <taxon>Mortierellaceae</taxon>
        <taxon>Linnemannia</taxon>
    </lineage>
</organism>
<dbReference type="SUPFAM" id="SSF52047">
    <property type="entry name" value="RNI-like"/>
    <property type="match status" value="1"/>
</dbReference>
<accession>A0A197KCD8</accession>
<reference evidence="1 2" key="1">
    <citation type="submission" date="2016-05" db="EMBL/GenBank/DDBJ databases">
        <title>Genome sequencing reveals origins of a unique bacterial endosymbiosis in the earliest lineages of terrestrial Fungi.</title>
        <authorList>
            <consortium name="DOE Joint Genome Institute"/>
            <person name="Uehling J."/>
            <person name="Gryganskyi A."/>
            <person name="Hameed K."/>
            <person name="Tschaplinski T."/>
            <person name="Misztal P."/>
            <person name="Wu S."/>
            <person name="Desiro A."/>
            <person name="Vande Pol N."/>
            <person name="Du Z.-Y."/>
            <person name="Zienkiewicz A."/>
            <person name="Zienkiewicz K."/>
            <person name="Morin E."/>
            <person name="Tisserant E."/>
            <person name="Splivallo R."/>
            <person name="Hainaut M."/>
            <person name="Henrissat B."/>
            <person name="Ohm R."/>
            <person name="Kuo A."/>
            <person name="Yan J."/>
            <person name="Lipzen A."/>
            <person name="Nolan M."/>
            <person name="Labutti K."/>
            <person name="Barry K."/>
            <person name="Goldstein A."/>
            <person name="Labbe J."/>
            <person name="Schadt C."/>
            <person name="Tuskan G."/>
            <person name="Grigoriev I."/>
            <person name="Martin F."/>
            <person name="Vilgalys R."/>
            <person name="Bonito G."/>
        </authorList>
    </citation>
    <scope>NUCLEOTIDE SEQUENCE [LARGE SCALE GENOMIC DNA]</scope>
    <source>
        <strain evidence="1 2">AG-77</strain>
    </source>
</reference>
<gene>
    <name evidence="1" type="ORF">K457DRAFT_133406</name>
</gene>
<dbReference type="Proteomes" id="UP000078512">
    <property type="component" value="Unassembled WGS sequence"/>
</dbReference>
<keyword evidence="2" id="KW-1185">Reference proteome</keyword>
<dbReference type="AlphaFoldDB" id="A0A197KCD8"/>
<dbReference type="OrthoDB" id="2444067at2759"/>
<dbReference type="InterPro" id="IPR032675">
    <property type="entry name" value="LRR_dom_sf"/>
</dbReference>
<proteinExistence type="predicted"/>
<dbReference type="Gene3D" id="3.80.10.10">
    <property type="entry name" value="Ribonuclease Inhibitor"/>
    <property type="match status" value="1"/>
</dbReference>
<evidence type="ECO:0000313" key="2">
    <source>
        <dbReference type="Proteomes" id="UP000078512"/>
    </source>
</evidence>
<protein>
    <recommendedName>
        <fullName evidence="3">F-box domain-containing protein</fullName>
    </recommendedName>
</protein>
<sequence length="510" mass="56415">MPATHALEIPELFANVGRFLPLWTVVLCPRRGLEVIRFRPHTLHSCSLVSKVWRSTLIPILWHTYDNVGMEYVPQEVIARYSLHFKKVYVRDHDPGNLHCTNLVELHLSSLSPISPMMSVDAQRQLILANPRLRILHWGCSPATNNTLDPEDFAALKNIEHLGISDWNVSGGALGNTLKGLAGSLTKLSVFKVRGAEDGILSIIPTGVDDNGNTDTVSGESMRDNDTLVLPMIRTIFISRTPPFGPQPADLVRHCPNLRNLSVALGANTDLDRLSKTIRTHCPTLDALYLLEYGSSTNKVDRSSRLIMDTFGSGPGKLATLCLTLIEAGPRLISAILLNASALENLKITYITRVIDMDGVLTLLRGCSQLKVFTLSMQGRPCTDIDIINKVDKLGSKPWGCGGLKKFELHISGDHSRGKSNETTGEAEDDDWVGFDVASLISRTHGWCLHHRKSNYQGVDSSLWNKDYMRRLFKLVNGLERLDHLIVGGMMFSCVHRPVGLVAKAFTDGM</sequence>
<evidence type="ECO:0008006" key="3">
    <source>
        <dbReference type="Google" id="ProtNLM"/>
    </source>
</evidence>
<evidence type="ECO:0000313" key="1">
    <source>
        <dbReference type="EMBL" id="OAQ34356.1"/>
    </source>
</evidence>